<dbReference type="GO" id="GO:0003700">
    <property type="term" value="F:DNA-binding transcription factor activity"/>
    <property type="evidence" value="ECO:0007669"/>
    <property type="project" value="InterPro"/>
</dbReference>
<dbReference type="SUPFAM" id="SSF48008">
    <property type="entry name" value="GntR ligand-binding domain-like"/>
    <property type="match status" value="1"/>
</dbReference>
<dbReference type="Gene3D" id="1.20.120.530">
    <property type="entry name" value="GntR ligand-binding domain-like"/>
    <property type="match status" value="1"/>
</dbReference>
<dbReference type="SUPFAM" id="SSF46785">
    <property type="entry name" value="Winged helix' DNA-binding domain"/>
    <property type="match status" value="1"/>
</dbReference>
<accession>A0A1H1ZC61</accession>
<dbReference type="PANTHER" id="PTHR43537">
    <property type="entry name" value="TRANSCRIPTIONAL REGULATOR, GNTR FAMILY"/>
    <property type="match status" value="1"/>
</dbReference>
<gene>
    <name evidence="5" type="ORF">SAMN04489812_5099</name>
</gene>
<evidence type="ECO:0000256" key="3">
    <source>
        <dbReference type="ARBA" id="ARBA00023163"/>
    </source>
</evidence>
<dbReference type="InterPro" id="IPR008920">
    <property type="entry name" value="TF_FadR/GntR_C"/>
</dbReference>
<sequence>MISPVDTSAASKAELAHRWITERIADRTYRPGHRLVLAPIAAELGISVVPVREAIRLLEAEGLVTFTRNIGAQVAVIDPDRYTDAMETLGILEAAATALAAPLLDREDVERARRINAEMINSLPDPSHPDDFVPHDFTELNLRFHTVLFEQCPNAQVLADVHRSWQRLNTIRDSTFAVVPDRARESVAEHERLLIMIENRSDPWQIERSAREHRLATLHAYRDHNARARSAEPTDGGTR</sequence>
<dbReference type="InterPro" id="IPR036390">
    <property type="entry name" value="WH_DNA-bd_sf"/>
</dbReference>
<dbReference type="PROSITE" id="PS50949">
    <property type="entry name" value="HTH_GNTR"/>
    <property type="match status" value="1"/>
</dbReference>
<dbReference type="GO" id="GO:0003677">
    <property type="term" value="F:DNA binding"/>
    <property type="evidence" value="ECO:0007669"/>
    <property type="project" value="UniProtKB-KW"/>
</dbReference>
<reference evidence="5 6" key="1">
    <citation type="submission" date="2016-10" db="EMBL/GenBank/DDBJ databases">
        <authorList>
            <person name="de Groot N.N."/>
        </authorList>
    </citation>
    <scope>NUCLEOTIDE SEQUENCE [LARGE SCALE GENOMIC DNA]</scope>
    <source>
        <strain evidence="5 6">DSM 21800</strain>
    </source>
</reference>
<keyword evidence="3" id="KW-0804">Transcription</keyword>
<keyword evidence="2 5" id="KW-0238">DNA-binding</keyword>
<dbReference type="PANTHER" id="PTHR43537:SF5">
    <property type="entry name" value="UXU OPERON TRANSCRIPTIONAL REGULATOR"/>
    <property type="match status" value="1"/>
</dbReference>
<name>A0A1H1ZC61_9ACTN</name>
<dbReference type="Gene3D" id="1.10.10.10">
    <property type="entry name" value="Winged helix-like DNA-binding domain superfamily/Winged helix DNA-binding domain"/>
    <property type="match status" value="1"/>
</dbReference>
<evidence type="ECO:0000256" key="1">
    <source>
        <dbReference type="ARBA" id="ARBA00023015"/>
    </source>
</evidence>
<dbReference type="Proteomes" id="UP000199103">
    <property type="component" value="Chromosome I"/>
</dbReference>
<evidence type="ECO:0000313" key="5">
    <source>
        <dbReference type="EMBL" id="SDT30786.1"/>
    </source>
</evidence>
<proteinExistence type="predicted"/>
<dbReference type="AlphaFoldDB" id="A0A1H1ZC61"/>
<dbReference type="InterPro" id="IPR011711">
    <property type="entry name" value="GntR_C"/>
</dbReference>
<keyword evidence="1" id="KW-0805">Transcription regulation</keyword>
<organism evidence="5 6">
    <name type="scientific">Microlunatus soli</name>
    <dbReference type="NCBI Taxonomy" id="630515"/>
    <lineage>
        <taxon>Bacteria</taxon>
        <taxon>Bacillati</taxon>
        <taxon>Actinomycetota</taxon>
        <taxon>Actinomycetes</taxon>
        <taxon>Propionibacteriales</taxon>
        <taxon>Propionibacteriaceae</taxon>
        <taxon>Microlunatus</taxon>
    </lineage>
</organism>
<dbReference type="CDD" id="cd07377">
    <property type="entry name" value="WHTH_GntR"/>
    <property type="match status" value="1"/>
</dbReference>
<dbReference type="InterPro" id="IPR000524">
    <property type="entry name" value="Tscrpt_reg_HTH_GntR"/>
</dbReference>
<dbReference type="SMART" id="SM00345">
    <property type="entry name" value="HTH_GNTR"/>
    <property type="match status" value="1"/>
</dbReference>
<dbReference type="InterPro" id="IPR036388">
    <property type="entry name" value="WH-like_DNA-bd_sf"/>
</dbReference>
<evidence type="ECO:0000256" key="2">
    <source>
        <dbReference type="ARBA" id="ARBA00023125"/>
    </source>
</evidence>
<evidence type="ECO:0000259" key="4">
    <source>
        <dbReference type="PROSITE" id="PS50949"/>
    </source>
</evidence>
<feature type="domain" description="HTH gntR-type" evidence="4">
    <location>
        <begin position="10"/>
        <end position="77"/>
    </location>
</feature>
<evidence type="ECO:0000313" key="6">
    <source>
        <dbReference type="Proteomes" id="UP000199103"/>
    </source>
</evidence>
<dbReference type="RefSeq" id="WP_231920036.1">
    <property type="nucleotide sequence ID" value="NZ_LT629772.1"/>
</dbReference>
<dbReference type="EMBL" id="LT629772">
    <property type="protein sequence ID" value="SDT30786.1"/>
    <property type="molecule type" value="Genomic_DNA"/>
</dbReference>
<dbReference type="Pfam" id="PF07729">
    <property type="entry name" value="FCD"/>
    <property type="match status" value="1"/>
</dbReference>
<keyword evidence="6" id="KW-1185">Reference proteome</keyword>
<protein>
    <submittedName>
        <fullName evidence="5">DNA-binding transcriptional regulator, GntR family</fullName>
    </submittedName>
</protein>
<dbReference type="STRING" id="630515.SAMN04489812_5099"/>
<dbReference type="Pfam" id="PF00392">
    <property type="entry name" value="GntR"/>
    <property type="match status" value="1"/>
</dbReference>
<dbReference type="SMART" id="SM00895">
    <property type="entry name" value="FCD"/>
    <property type="match status" value="1"/>
</dbReference>